<reference evidence="1 2" key="1">
    <citation type="submission" date="2021-06" db="EMBL/GenBank/DDBJ databases">
        <authorList>
            <person name="Kallberg Y."/>
            <person name="Tangrot J."/>
            <person name="Rosling A."/>
        </authorList>
    </citation>
    <scope>NUCLEOTIDE SEQUENCE [LARGE SCALE GENOMIC DNA]</scope>
    <source>
        <strain evidence="1 2">120-4 pot B 10/14</strain>
    </source>
</reference>
<evidence type="ECO:0000313" key="1">
    <source>
        <dbReference type="EMBL" id="CAG8821690.1"/>
    </source>
</evidence>
<evidence type="ECO:0000313" key="2">
    <source>
        <dbReference type="Proteomes" id="UP000789901"/>
    </source>
</evidence>
<proteinExistence type="predicted"/>
<dbReference type="Proteomes" id="UP000789901">
    <property type="component" value="Unassembled WGS sequence"/>
</dbReference>
<accession>A0ABN7W8D4</accession>
<keyword evidence="2" id="KW-1185">Reference proteome</keyword>
<sequence length="91" mass="10733">MLPPRREYLGGNRLVKNTGNKFKCTNCPNNFNSHTEVVKHVKEIYQTTLLGAIYRQDSKQAEHLLFKEDSRQIESCRELDRQNSNLMYILF</sequence>
<dbReference type="EMBL" id="CAJVQB010034809">
    <property type="protein sequence ID" value="CAG8821690.1"/>
    <property type="molecule type" value="Genomic_DNA"/>
</dbReference>
<name>A0ABN7W8D4_GIGMA</name>
<comment type="caution">
    <text evidence="1">The sequence shown here is derived from an EMBL/GenBank/DDBJ whole genome shotgun (WGS) entry which is preliminary data.</text>
</comment>
<organism evidence="1 2">
    <name type="scientific">Gigaspora margarita</name>
    <dbReference type="NCBI Taxonomy" id="4874"/>
    <lineage>
        <taxon>Eukaryota</taxon>
        <taxon>Fungi</taxon>
        <taxon>Fungi incertae sedis</taxon>
        <taxon>Mucoromycota</taxon>
        <taxon>Glomeromycotina</taxon>
        <taxon>Glomeromycetes</taxon>
        <taxon>Diversisporales</taxon>
        <taxon>Gigasporaceae</taxon>
        <taxon>Gigaspora</taxon>
    </lineage>
</organism>
<gene>
    <name evidence="1" type="ORF">GMARGA_LOCUS27892</name>
</gene>
<protein>
    <submittedName>
        <fullName evidence="1">7118_t:CDS:1</fullName>
    </submittedName>
</protein>